<dbReference type="PANTHER" id="PTHR31672:SF13">
    <property type="entry name" value="F-BOX PROTEIN CPR30-LIKE"/>
    <property type="match status" value="1"/>
</dbReference>
<accession>D7KT23</accession>
<dbReference type="InterPro" id="IPR036047">
    <property type="entry name" value="F-box-like_dom_sf"/>
</dbReference>
<protein>
    <recommendedName>
        <fullName evidence="1">F-box domain-containing protein</fullName>
    </recommendedName>
</protein>
<dbReference type="KEGG" id="aly:9323056"/>
<organism evidence="3">
    <name type="scientific">Arabidopsis lyrata subsp. lyrata</name>
    <name type="common">Lyre-leaved rock-cress</name>
    <dbReference type="NCBI Taxonomy" id="81972"/>
    <lineage>
        <taxon>Eukaryota</taxon>
        <taxon>Viridiplantae</taxon>
        <taxon>Streptophyta</taxon>
        <taxon>Embryophyta</taxon>
        <taxon>Tracheophyta</taxon>
        <taxon>Spermatophyta</taxon>
        <taxon>Magnoliopsida</taxon>
        <taxon>eudicotyledons</taxon>
        <taxon>Gunneridae</taxon>
        <taxon>Pentapetalae</taxon>
        <taxon>rosids</taxon>
        <taxon>malvids</taxon>
        <taxon>Brassicales</taxon>
        <taxon>Brassicaceae</taxon>
        <taxon>Camelineae</taxon>
        <taxon>Arabidopsis</taxon>
    </lineage>
</organism>
<dbReference type="STRING" id="81972.D7KT23"/>
<dbReference type="HOGENOM" id="CLU_027176_4_0_1"/>
<evidence type="ECO:0000259" key="1">
    <source>
        <dbReference type="SMART" id="SM00256"/>
    </source>
</evidence>
<dbReference type="InterPro" id="IPR017451">
    <property type="entry name" value="F-box-assoc_interact_dom"/>
</dbReference>
<dbReference type="InterPro" id="IPR001810">
    <property type="entry name" value="F-box_dom"/>
</dbReference>
<dbReference type="SUPFAM" id="SSF81383">
    <property type="entry name" value="F-box domain"/>
    <property type="match status" value="1"/>
</dbReference>
<evidence type="ECO:0000313" key="3">
    <source>
        <dbReference type="Proteomes" id="UP000008694"/>
    </source>
</evidence>
<reference evidence="3" key="1">
    <citation type="journal article" date="2011" name="Nat. Genet.">
        <title>The Arabidopsis lyrata genome sequence and the basis of rapid genome size change.</title>
        <authorList>
            <person name="Hu T.T."/>
            <person name="Pattyn P."/>
            <person name="Bakker E.G."/>
            <person name="Cao J."/>
            <person name="Cheng J.-F."/>
            <person name="Clark R.M."/>
            <person name="Fahlgren N."/>
            <person name="Fawcett J.A."/>
            <person name="Grimwood J."/>
            <person name="Gundlach H."/>
            <person name="Haberer G."/>
            <person name="Hollister J.D."/>
            <person name="Ossowski S."/>
            <person name="Ottilar R.P."/>
            <person name="Salamov A.A."/>
            <person name="Schneeberger K."/>
            <person name="Spannagl M."/>
            <person name="Wang X."/>
            <person name="Yang L."/>
            <person name="Nasrallah M.E."/>
            <person name="Bergelson J."/>
            <person name="Carrington J.C."/>
            <person name="Gaut B.S."/>
            <person name="Schmutz J."/>
            <person name="Mayer K.F.X."/>
            <person name="Van de Peer Y."/>
            <person name="Grigoriev I.V."/>
            <person name="Nordborg M."/>
            <person name="Weigel D."/>
            <person name="Guo Y.-L."/>
        </authorList>
    </citation>
    <scope>NUCLEOTIDE SEQUENCE [LARGE SCALE GENOMIC DNA]</scope>
    <source>
        <strain evidence="3">cv. MN47</strain>
    </source>
</reference>
<dbReference type="PANTHER" id="PTHR31672">
    <property type="entry name" value="BNACNNG10540D PROTEIN"/>
    <property type="match status" value="1"/>
</dbReference>
<dbReference type="OrthoDB" id="1059987at2759"/>
<dbReference type="Proteomes" id="UP000008694">
    <property type="component" value="Unassembled WGS sequence"/>
</dbReference>
<sequence length="374" mass="43127">MAKWGNEDLVKDEILQHLPVKSLIRFKSVSKQWRSMIESTYFVRKHLVCPFSNPKIVVGSRTHDDDNSLTILLETFSRDHQGEIDTQISRSPCSYIFHGPRTVGPTITICKVIGSCDGLVCIQELRNRKNLEPSVYIINPATREHRKLYPTQLQHVPDFMPLLLFCIGFGKDIVTGTYKTININCYKRLDEHAMLLKTSVLNLDNGSEQRQIGVFPVSNMEISNEQTSVFANGSVFWLTQRYHKSPSKAPIKLVALDLHTENFSRVSWPSWYDERSHIMRLWSLKDRLCLSNVLQYPDVDVWSLKMEDSIEKWEKIFSINVTSIGRLATKFWMIGLEAAKFRPKEGKIDVDQIPFHSSKTALYTETLVSPYQEI</sequence>
<dbReference type="Gramene" id="scaffold_201288.1">
    <property type="protein sequence ID" value="scaffold_201288.1"/>
    <property type="gene ID" value="scaffold_201288.1"/>
</dbReference>
<keyword evidence="3" id="KW-1185">Reference proteome</keyword>
<feature type="domain" description="F-box" evidence="1">
    <location>
        <begin position="6"/>
        <end position="46"/>
    </location>
</feature>
<dbReference type="NCBIfam" id="TIGR01640">
    <property type="entry name" value="F_box_assoc_1"/>
    <property type="match status" value="1"/>
</dbReference>
<dbReference type="InterPro" id="IPR050796">
    <property type="entry name" value="SCF_F-box_component"/>
</dbReference>
<dbReference type="Pfam" id="PF00646">
    <property type="entry name" value="F-box"/>
    <property type="match status" value="1"/>
</dbReference>
<dbReference type="EMBL" id="GL348714">
    <property type="protein sequence ID" value="EFH63250.1"/>
    <property type="molecule type" value="Genomic_DNA"/>
</dbReference>
<dbReference type="Gene3D" id="1.20.1280.50">
    <property type="match status" value="1"/>
</dbReference>
<evidence type="ECO:0000313" key="2">
    <source>
        <dbReference type="EMBL" id="EFH63250.1"/>
    </source>
</evidence>
<dbReference type="SMART" id="SM00256">
    <property type="entry name" value="FBOX"/>
    <property type="match status" value="1"/>
</dbReference>
<dbReference type="AlphaFoldDB" id="D7KT23"/>
<name>D7KT23_ARALL</name>
<proteinExistence type="predicted"/>
<gene>
    <name evidence="2" type="ORF">ARALYDRAFT_894214</name>
</gene>